<name>A0A1M2VR20_TRAPU</name>
<feature type="non-terminal residue" evidence="1">
    <location>
        <position position="60"/>
    </location>
</feature>
<gene>
    <name evidence="1" type="ORF">TRAPUB_13518</name>
</gene>
<sequence length="60" mass="6927">MSFRALSSLERETTGLCHRAETFAIREVLAAVHALEFLRDTGCEERARWEEALARFQASW</sequence>
<comment type="caution">
    <text evidence="1">The sequence shown here is derived from an EMBL/GenBank/DDBJ whole genome shotgun (WGS) entry which is preliminary data.</text>
</comment>
<dbReference type="EMBL" id="MNAD01000830">
    <property type="protein sequence ID" value="OJT10000.1"/>
    <property type="molecule type" value="Genomic_DNA"/>
</dbReference>
<protein>
    <submittedName>
        <fullName evidence="1">Uncharacterized protein</fullName>
    </submittedName>
</protein>
<evidence type="ECO:0000313" key="1">
    <source>
        <dbReference type="EMBL" id="OJT10000.1"/>
    </source>
</evidence>
<dbReference type="AlphaFoldDB" id="A0A1M2VR20"/>
<keyword evidence="2" id="KW-1185">Reference proteome</keyword>
<dbReference type="Proteomes" id="UP000184267">
    <property type="component" value="Unassembled WGS sequence"/>
</dbReference>
<proteinExistence type="predicted"/>
<evidence type="ECO:0000313" key="2">
    <source>
        <dbReference type="Proteomes" id="UP000184267"/>
    </source>
</evidence>
<organism evidence="1 2">
    <name type="scientific">Trametes pubescens</name>
    <name type="common">White-rot fungus</name>
    <dbReference type="NCBI Taxonomy" id="154538"/>
    <lineage>
        <taxon>Eukaryota</taxon>
        <taxon>Fungi</taxon>
        <taxon>Dikarya</taxon>
        <taxon>Basidiomycota</taxon>
        <taxon>Agaricomycotina</taxon>
        <taxon>Agaricomycetes</taxon>
        <taxon>Polyporales</taxon>
        <taxon>Polyporaceae</taxon>
        <taxon>Trametes</taxon>
    </lineage>
</organism>
<reference evidence="1 2" key="1">
    <citation type="submission" date="2016-10" db="EMBL/GenBank/DDBJ databases">
        <title>Genome sequence of the basidiomycete white-rot fungus Trametes pubescens.</title>
        <authorList>
            <person name="Makela M.R."/>
            <person name="Granchi Z."/>
            <person name="Peng M."/>
            <person name="De Vries R.P."/>
            <person name="Grigoriev I."/>
            <person name="Riley R."/>
            <person name="Hilden K."/>
        </authorList>
    </citation>
    <scope>NUCLEOTIDE SEQUENCE [LARGE SCALE GENOMIC DNA]</scope>
    <source>
        <strain evidence="1 2">FBCC735</strain>
    </source>
</reference>
<accession>A0A1M2VR20</accession>